<evidence type="ECO:0000313" key="7">
    <source>
        <dbReference type="Ensembl" id="ENSONIP00000040363.1"/>
    </source>
</evidence>
<feature type="chain" id="PRO_5025586613" evidence="5">
    <location>
        <begin position="18"/>
        <end position="307"/>
    </location>
</feature>
<evidence type="ECO:0000256" key="5">
    <source>
        <dbReference type="SAM" id="SignalP"/>
    </source>
</evidence>
<sequence>MWSVLALLLALSSGAMSLDKLNMCMDAKHHKTEPGPEGQLYQQCSPWRDNACCTANTSAEAHDDASYLYNFNWNHCGIMSKECKKHFIQDTCFYECSPHLGPWIQPVDQSWRKERILDVPLCKEDCETWWEDCKNDYTCKTNWHKGWDWSSGGAHTWKTQSRHACLCLHYSYKPQQAYLEFCKSIFTQSLFFLLLFLVLHLHLCRNNTIKINQMSSILSQVSTNALKAASAVSGLMFSPHPNPCVKKSGPTLISIPRTPKPLRNACSSGSPAQTPTRRLLSTTSTMGSNSKALLCQHCSSWLSHLSL</sequence>
<evidence type="ECO:0000259" key="6">
    <source>
        <dbReference type="Pfam" id="PF03024"/>
    </source>
</evidence>
<evidence type="ECO:0000256" key="4">
    <source>
        <dbReference type="SAM" id="Phobius"/>
    </source>
</evidence>
<keyword evidence="4" id="KW-1133">Transmembrane helix</keyword>
<dbReference type="GO" id="GO:0009897">
    <property type="term" value="C:external side of plasma membrane"/>
    <property type="evidence" value="ECO:0007669"/>
    <property type="project" value="TreeGrafter"/>
</dbReference>
<gene>
    <name evidence="7" type="primary">FOLR2</name>
    <name evidence="7" type="synonym">folr</name>
</gene>
<evidence type="ECO:0000256" key="2">
    <source>
        <dbReference type="ARBA" id="ARBA00022729"/>
    </source>
</evidence>
<dbReference type="InterPro" id="IPR018143">
    <property type="entry name" value="Folate_rcpt-like"/>
</dbReference>
<comment type="similarity">
    <text evidence="1">Belongs to the folate receptor family.</text>
</comment>
<dbReference type="Proteomes" id="UP000005207">
    <property type="component" value="Linkage group LG14"/>
</dbReference>
<dbReference type="GO" id="GO:0038023">
    <property type="term" value="F:signaling receptor activity"/>
    <property type="evidence" value="ECO:0007669"/>
    <property type="project" value="TreeGrafter"/>
</dbReference>
<feature type="domain" description="Folate receptor-like" evidence="6">
    <location>
        <begin position="23"/>
        <end position="188"/>
    </location>
</feature>
<feature type="transmembrane region" description="Helical" evidence="4">
    <location>
        <begin position="185"/>
        <end position="204"/>
    </location>
</feature>
<evidence type="ECO:0000256" key="3">
    <source>
        <dbReference type="ARBA" id="ARBA00023157"/>
    </source>
</evidence>
<evidence type="ECO:0000256" key="1">
    <source>
        <dbReference type="ARBA" id="ARBA00007932"/>
    </source>
</evidence>
<keyword evidence="3" id="KW-1015">Disulfide bond</keyword>
<dbReference type="AlphaFoldDB" id="A0A669BYC2"/>
<dbReference type="PANTHER" id="PTHR10517:SF14">
    <property type="entry name" value="FOLATE RECEPTOR 1-RELATED"/>
    <property type="match status" value="1"/>
</dbReference>
<organism evidence="7 8">
    <name type="scientific">Oreochromis niloticus</name>
    <name type="common">Nile tilapia</name>
    <name type="synonym">Tilapia nilotica</name>
    <dbReference type="NCBI Taxonomy" id="8128"/>
    <lineage>
        <taxon>Eukaryota</taxon>
        <taxon>Metazoa</taxon>
        <taxon>Chordata</taxon>
        <taxon>Craniata</taxon>
        <taxon>Vertebrata</taxon>
        <taxon>Euteleostomi</taxon>
        <taxon>Actinopterygii</taxon>
        <taxon>Neopterygii</taxon>
        <taxon>Teleostei</taxon>
        <taxon>Neoteleostei</taxon>
        <taxon>Acanthomorphata</taxon>
        <taxon>Ovalentaria</taxon>
        <taxon>Cichlomorphae</taxon>
        <taxon>Cichliformes</taxon>
        <taxon>Cichlidae</taxon>
        <taxon>African cichlids</taxon>
        <taxon>Pseudocrenilabrinae</taxon>
        <taxon>Oreochromini</taxon>
        <taxon>Oreochromis</taxon>
    </lineage>
</organism>
<feature type="signal peptide" evidence="5">
    <location>
        <begin position="1"/>
        <end position="17"/>
    </location>
</feature>
<accession>A0A669BYC2</accession>
<dbReference type="OMA" id="QAYLEFC"/>
<dbReference type="Ensembl" id="ENSONIT00000047275.1">
    <property type="protein sequence ID" value="ENSONIP00000040363.1"/>
    <property type="gene ID" value="ENSONIG00000035656.1"/>
</dbReference>
<dbReference type="PANTHER" id="PTHR10517">
    <property type="entry name" value="FOLATE RECEPTOR"/>
    <property type="match status" value="1"/>
</dbReference>
<reference evidence="8" key="1">
    <citation type="submission" date="2012-01" db="EMBL/GenBank/DDBJ databases">
        <title>The Genome Sequence of Oreochromis niloticus (Nile Tilapia).</title>
        <authorList>
            <consortium name="Broad Institute Genome Assembly Team"/>
            <consortium name="Broad Institute Sequencing Platform"/>
            <person name="Di Palma F."/>
            <person name="Johnson J."/>
            <person name="Lander E.S."/>
            <person name="Lindblad-Toh K."/>
        </authorList>
    </citation>
    <scope>NUCLEOTIDE SEQUENCE [LARGE SCALE GENOMIC DNA]</scope>
</reference>
<proteinExistence type="inferred from homology"/>
<evidence type="ECO:0000313" key="8">
    <source>
        <dbReference type="Proteomes" id="UP000005207"/>
    </source>
</evidence>
<keyword evidence="4" id="KW-0812">Transmembrane</keyword>
<name>A0A669BYC2_ORENI</name>
<keyword evidence="4" id="KW-0472">Membrane</keyword>
<keyword evidence="8" id="KW-1185">Reference proteome</keyword>
<keyword evidence="2 5" id="KW-0732">Signal</keyword>
<dbReference type="Pfam" id="PF03024">
    <property type="entry name" value="Folate_rec"/>
    <property type="match status" value="1"/>
</dbReference>
<protein>
    <submittedName>
        <fullName evidence="7">Folate receptor</fullName>
    </submittedName>
</protein>
<reference evidence="7" key="3">
    <citation type="submission" date="2025-09" db="UniProtKB">
        <authorList>
            <consortium name="Ensembl"/>
        </authorList>
    </citation>
    <scope>IDENTIFICATION</scope>
</reference>
<dbReference type="InParanoid" id="A0A669BYC2"/>
<reference evidence="7" key="2">
    <citation type="submission" date="2025-08" db="UniProtKB">
        <authorList>
            <consortium name="Ensembl"/>
        </authorList>
    </citation>
    <scope>IDENTIFICATION</scope>
</reference>
<dbReference type="InterPro" id="IPR004269">
    <property type="entry name" value="Folate_rcpt"/>
</dbReference>
<dbReference type="GeneTree" id="ENSGT00950000183144"/>